<feature type="compositionally biased region" description="Polar residues" evidence="1">
    <location>
        <begin position="11"/>
        <end position="21"/>
    </location>
</feature>
<evidence type="ECO:0008006" key="4">
    <source>
        <dbReference type="Google" id="ProtNLM"/>
    </source>
</evidence>
<dbReference type="RefSeq" id="WP_343802761.1">
    <property type="nucleotide sequence ID" value="NZ_BAAADJ010000062.1"/>
</dbReference>
<sequence>MTKRNNRHGSKNQSSPQNSGKLDTEFGQEVASGDNSKGKHYNSNRGSKSQLKHPNNH</sequence>
<dbReference type="EMBL" id="BAAADJ010000062">
    <property type="protein sequence ID" value="GAA0344015.1"/>
    <property type="molecule type" value="Genomic_DNA"/>
</dbReference>
<evidence type="ECO:0000313" key="2">
    <source>
        <dbReference type="EMBL" id="GAA0344015.1"/>
    </source>
</evidence>
<reference evidence="2 3" key="1">
    <citation type="journal article" date="2019" name="Int. J. Syst. Evol. Microbiol.">
        <title>The Global Catalogue of Microorganisms (GCM) 10K type strain sequencing project: providing services to taxonomists for standard genome sequencing and annotation.</title>
        <authorList>
            <consortium name="The Broad Institute Genomics Platform"/>
            <consortium name="The Broad Institute Genome Sequencing Center for Infectious Disease"/>
            <person name="Wu L."/>
            <person name="Ma J."/>
        </authorList>
    </citation>
    <scope>NUCLEOTIDE SEQUENCE [LARGE SCALE GENOMIC DNA]</scope>
    <source>
        <strain evidence="2 3">JCM 9731</strain>
    </source>
</reference>
<feature type="region of interest" description="Disordered" evidence="1">
    <location>
        <begin position="1"/>
        <end position="57"/>
    </location>
</feature>
<protein>
    <recommendedName>
        <fullName evidence="4">Imidazoleglycerol-phosphate dehydratase</fullName>
    </recommendedName>
</protein>
<keyword evidence="3" id="KW-1185">Reference proteome</keyword>
<comment type="caution">
    <text evidence="2">The sequence shown here is derived from an EMBL/GenBank/DDBJ whole genome shotgun (WGS) entry which is preliminary data.</text>
</comment>
<organism evidence="2 3">
    <name type="scientific">Bacillus carboniphilus</name>
    <dbReference type="NCBI Taxonomy" id="86663"/>
    <lineage>
        <taxon>Bacteria</taxon>
        <taxon>Bacillati</taxon>
        <taxon>Bacillota</taxon>
        <taxon>Bacilli</taxon>
        <taxon>Bacillales</taxon>
        <taxon>Bacillaceae</taxon>
        <taxon>Bacillus</taxon>
    </lineage>
</organism>
<proteinExistence type="predicted"/>
<evidence type="ECO:0000256" key="1">
    <source>
        <dbReference type="SAM" id="MobiDB-lite"/>
    </source>
</evidence>
<feature type="compositionally biased region" description="Basic residues" evidence="1">
    <location>
        <begin position="1"/>
        <end position="10"/>
    </location>
</feature>
<accession>A0ABN0WQA6</accession>
<evidence type="ECO:0000313" key="3">
    <source>
        <dbReference type="Proteomes" id="UP001500782"/>
    </source>
</evidence>
<gene>
    <name evidence="2" type="ORF">GCM10008967_38070</name>
</gene>
<name>A0ABN0WQA6_9BACI</name>
<dbReference type="Proteomes" id="UP001500782">
    <property type="component" value="Unassembled WGS sequence"/>
</dbReference>